<dbReference type="GO" id="GO:0000070">
    <property type="term" value="P:mitotic sister chromatid segregation"/>
    <property type="evidence" value="ECO:0007669"/>
    <property type="project" value="TreeGrafter"/>
</dbReference>
<dbReference type="RefSeq" id="XP_026297196.1">
    <property type="nucleotide sequence ID" value="XM_026441411.1"/>
</dbReference>
<dbReference type="GO" id="GO:0005634">
    <property type="term" value="C:nucleus"/>
    <property type="evidence" value="ECO:0007669"/>
    <property type="project" value="UniProtKB-SubCell"/>
</dbReference>
<evidence type="ECO:0000256" key="5">
    <source>
        <dbReference type="ARBA" id="ARBA00023242"/>
    </source>
</evidence>
<evidence type="ECO:0000313" key="7">
    <source>
        <dbReference type="EnsemblMetazoa" id="XP_026297196"/>
    </source>
</evidence>
<evidence type="ECO:0000256" key="6">
    <source>
        <dbReference type="ARBA" id="ARBA00023328"/>
    </source>
</evidence>
<accession>A0A7M7L623</accession>
<evidence type="ECO:0000313" key="8">
    <source>
        <dbReference type="Proteomes" id="UP000005203"/>
    </source>
</evidence>
<evidence type="ECO:0000256" key="3">
    <source>
        <dbReference type="ARBA" id="ARBA00005470"/>
    </source>
</evidence>
<reference evidence="9" key="2">
    <citation type="submission" date="2025-04" db="UniProtKB">
        <authorList>
            <consortium name="RefSeq"/>
        </authorList>
    </citation>
    <scope>IDENTIFICATION</scope>
    <source>
        <strain evidence="9">DH4</strain>
        <tissue evidence="9">Whole body</tissue>
    </source>
</reference>
<evidence type="ECO:0000256" key="4">
    <source>
        <dbReference type="ARBA" id="ARBA00022454"/>
    </source>
</evidence>
<dbReference type="KEGG" id="ame:725879"/>
<dbReference type="Pfam" id="PF07778">
    <property type="entry name" value="CENP-I"/>
    <property type="match status" value="1"/>
</dbReference>
<reference evidence="7" key="1">
    <citation type="submission" date="2021-01" db="UniProtKB">
        <authorList>
            <consortium name="EnsemblMetazoa"/>
        </authorList>
    </citation>
    <scope>IDENTIFICATION</scope>
    <source>
        <strain evidence="7">DH4</strain>
    </source>
</reference>
<keyword evidence="8" id="KW-1185">Reference proteome</keyword>
<dbReference type="InterPro" id="IPR012485">
    <property type="entry name" value="CENP-I"/>
</dbReference>
<keyword evidence="6" id="KW-0137">Centromere</keyword>
<comment type="subcellular location">
    <subcellularLocation>
        <location evidence="2">Chromosome</location>
        <location evidence="2">Centromere</location>
    </subcellularLocation>
    <subcellularLocation>
        <location evidence="1">Nucleus</location>
    </subcellularLocation>
</comment>
<dbReference type="Proteomes" id="UP000005203">
    <property type="component" value="Linkage group LG6"/>
</dbReference>
<name>A0A7M7L623_APIME</name>
<dbReference type="OrthoDB" id="6347512at2759"/>
<protein>
    <submittedName>
        <fullName evidence="9">Centromere protein I</fullName>
    </submittedName>
</protein>
<evidence type="ECO:0000256" key="2">
    <source>
        <dbReference type="ARBA" id="ARBA00004584"/>
    </source>
</evidence>
<dbReference type="PANTHER" id="PTHR48208:SF2">
    <property type="entry name" value="CENTROMERE PROTEIN I"/>
    <property type="match status" value="1"/>
</dbReference>
<organism evidence="7">
    <name type="scientific">Apis mellifera</name>
    <name type="common">Honeybee</name>
    <dbReference type="NCBI Taxonomy" id="7460"/>
    <lineage>
        <taxon>Eukaryota</taxon>
        <taxon>Metazoa</taxon>
        <taxon>Ecdysozoa</taxon>
        <taxon>Arthropoda</taxon>
        <taxon>Hexapoda</taxon>
        <taxon>Insecta</taxon>
        <taxon>Pterygota</taxon>
        <taxon>Neoptera</taxon>
        <taxon>Endopterygota</taxon>
        <taxon>Hymenoptera</taxon>
        <taxon>Apocrita</taxon>
        <taxon>Aculeata</taxon>
        <taxon>Apoidea</taxon>
        <taxon>Anthophila</taxon>
        <taxon>Apidae</taxon>
        <taxon>Apis</taxon>
    </lineage>
</organism>
<evidence type="ECO:0000256" key="1">
    <source>
        <dbReference type="ARBA" id="ARBA00004123"/>
    </source>
</evidence>
<sequence length="672" mass="78211">MLLILNFMQSLSSAIDEERNIVVKFLNVLKIKKKDYPTFEESLSTLQNYAASKGLMDEDINLLVNVIINTDLSATKLVSLAKCLIPQYKISEHAVKSIISWCLSSINKLPISVSIIIMQWIIGILDHQLIDKKVINIYYDVFFYIILKKEKLERQIARIIYVLTKPEDVTRRNISRLLSLHQKYSKPQKHIIVLLSLFKSYKPELVPEKIQSINTESVWKPIPEVLRLMFQDAKTRLEIQQTQDLHLEYFNWNIFESKKTKKTVTSLLPSVGYFQIGSSIFKEKNKKSIFDISSIEELGKLQLSIELPCNAISLLSNTAGYHLLTFSNFQYQSRFSYNLYNTLIRAFMLENEKFSMEEINKLLDMTIEFSRYMQQDIPVVNHFLGEYLYFNTGEYQSKLLMLLQWMTSLSISDLQEKILVHVQNMFYESSLMIKCEIIKTLKILITNLFISQGFKECCHKTPAPFLGQSAMDNLEEVIPILTKFSEELIVSGLNIHSYNILLLSEALSFYEEICILENQSTILFFTLAPSAVIYGAFVSKHLAILSKICKLLLRYRDRSLQLKTPKLQKLFKKKIYTISIYAQEIVEALWYDELFKNHKNKYFLKNIPIDMMEDLEDCNINSLLNISNHYSVLPYKYTLSKTGLNISTKEDAMSIALHYYPTVNEFLSIFQN</sequence>
<gene>
    <name evidence="9" type="primary">LOC725879</name>
</gene>
<dbReference type="AlphaFoldDB" id="A0A7M7L623"/>
<dbReference type="GO" id="GO:0000939">
    <property type="term" value="C:inner kinetochore"/>
    <property type="evidence" value="ECO:0007669"/>
    <property type="project" value="TreeGrafter"/>
</dbReference>
<accession>A0A8B8GZM4</accession>
<dbReference type="EnsemblMetazoa" id="XM_026441411">
    <property type="protein sequence ID" value="XP_026297196"/>
    <property type="gene ID" value="LOC725879"/>
</dbReference>
<dbReference type="PANTHER" id="PTHR48208">
    <property type="entry name" value="CENTROMERE PROTEIN I"/>
    <property type="match status" value="1"/>
</dbReference>
<dbReference type="GO" id="GO:0034080">
    <property type="term" value="P:CENP-A containing chromatin assembly"/>
    <property type="evidence" value="ECO:0007669"/>
    <property type="project" value="TreeGrafter"/>
</dbReference>
<evidence type="ECO:0000313" key="9">
    <source>
        <dbReference type="RefSeq" id="XP_026297196.1"/>
    </source>
</evidence>
<keyword evidence="5" id="KW-0539">Nucleus</keyword>
<keyword evidence="4" id="KW-0158">Chromosome</keyword>
<dbReference type="GeneID" id="725879"/>
<proteinExistence type="inferred from homology"/>
<comment type="similarity">
    <text evidence="3">Belongs to the CENP-I/CTF3 family.</text>
</comment>